<feature type="domain" description="Exonuclease" evidence="6">
    <location>
        <begin position="124"/>
        <end position="324"/>
    </location>
</feature>
<dbReference type="GO" id="GO:0006364">
    <property type="term" value="P:rRNA processing"/>
    <property type="evidence" value="ECO:0007669"/>
    <property type="project" value="UniProtKB-KW"/>
</dbReference>
<evidence type="ECO:0000256" key="1">
    <source>
        <dbReference type="ARBA" id="ARBA00022552"/>
    </source>
</evidence>
<feature type="region of interest" description="Disordered" evidence="5">
    <location>
        <begin position="336"/>
        <end position="382"/>
    </location>
</feature>
<dbReference type="PANTHER" id="PTHR12801:SF45">
    <property type="entry name" value="RNA EXONUCLEASE 4"/>
    <property type="match status" value="1"/>
</dbReference>
<dbReference type="Gene3D" id="3.30.420.10">
    <property type="entry name" value="Ribonuclease H-like superfamily/Ribonuclease H"/>
    <property type="match status" value="1"/>
</dbReference>
<evidence type="ECO:0000313" key="7">
    <source>
        <dbReference type="EMBL" id="EFJ45313.1"/>
    </source>
</evidence>
<dbReference type="eggNOG" id="KOG2249">
    <property type="taxonomic scope" value="Eukaryota"/>
</dbReference>
<dbReference type="InterPro" id="IPR012337">
    <property type="entry name" value="RNaseH-like_sf"/>
</dbReference>
<feature type="compositionally biased region" description="Low complexity" evidence="5">
    <location>
        <begin position="86"/>
        <end position="106"/>
    </location>
</feature>
<evidence type="ECO:0000259" key="6">
    <source>
        <dbReference type="SMART" id="SM00479"/>
    </source>
</evidence>
<feature type="compositionally biased region" description="Basic and acidic residues" evidence="5">
    <location>
        <begin position="361"/>
        <end position="370"/>
    </location>
</feature>
<evidence type="ECO:0000256" key="2">
    <source>
        <dbReference type="ARBA" id="ARBA00022722"/>
    </source>
</evidence>
<dbReference type="SMART" id="SM00479">
    <property type="entry name" value="EXOIII"/>
    <property type="match status" value="1"/>
</dbReference>
<dbReference type="InterPro" id="IPR047021">
    <property type="entry name" value="REXO1/3/4-like"/>
</dbReference>
<dbReference type="GO" id="GO:0004527">
    <property type="term" value="F:exonuclease activity"/>
    <property type="evidence" value="ECO:0007669"/>
    <property type="project" value="InterPro"/>
</dbReference>
<sequence>MRCIATQSFIFHPNTASGASPRQPSPVSHPRIASALPPHHRHHNQLVISVASTRGNLAPFQRAALPDPHQAPVTPPPSSAHLGRAPTSPEPISTTITTTSTNPTNTGDLYEPFHCSKHDDRWLELLALDVEYTHVQLPDGSRQSLATWVCLVDRFGGVPLKSYAALPDSEGGDGKEGQLPAGTRIVGGVPRAALVAAPPLSRVREMVLELLCSGGCRVLVGHGLTKDLRALGIGERVATALRRRHGVRLYDTMSFSKFRGRGGTARSLARLAAEFLDGRRIQNGTAAAGAKGAGGGSAGGRHDPEEDARAVLDLYVRYVDYSYMVEYETARMLEEYRRRSSSSSGSATATAEEEAAATMEDAAHVRRADDGDSGAAGLDSAP</sequence>
<feature type="compositionally biased region" description="Polar residues" evidence="5">
    <location>
        <begin position="13"/>
        <end position="26"/>
    </location>
</feature>
<feature type="region of interest" description="Disordered" evidence="5">
    <location>
        <begin position="65"/>
        <end position="107"/>
    </location>
</feature>
<evidence type="ECO:0000313" key="8">
    <source>
        <dbReference type="Proteomes" id="UP000001058"/>
    </source>
</evidence>
<keyword evidence="3" id="KW-0378">Hydrolase</keyword>
<proteinExistence type="predicted"/>
<evidence type="ECO:0000256" key="3">
    <source>
        <dbReference type="ARBA" id="ARBA00022801"/>
    </source>
</evidence>
<dbReference type="KEGG" id="vcn:VOLCADRAFT_94404"/>
<comment type="function">
    <text evidence="4">Exoribonuclease involved in ribosome biosynthesis. Involved in the processing of ITS1, the internal transcribed spacer localized between the 18S and 5.8S rRNAs.</text>
</comment>
<dbReference type="AlphaFoldDB" id="D8U4P8"/>
<dbReference type="InterPro" id="IPR036397">
    <property type="entry name" value="RNaseH_sf"/>
</dbReference>
<dbReference type="GO" id="GO:0003676">
    <property type="term" value="F:nucleic acid binding"/>
    <property type="evidence" value="ECO:0007669"/>
    <property type="project" value="InterPro"/>
</dbReference>
<dbReference type="GO" id="GO:0005634">
    <property type="term" value="C:nucleus"/>
    <property type="evidence" value="ECO:0007669"/>
    <property type="project" value="TreeGrafter"/>
</dbReference>
<dbReference type="Proteomes" id="UP000001058">
    <property type="component" value="Unassembled WGS sequence"/>
</dbReference>
<name>D8U4P8_VOLCA</name>
<evidence type="ECO:0000256" key="4">
    <source>
        <dbReference type="ARBA" id="ARBA00025599"/>
    </source>
</evidence>
<gene>
    <name evidence="7" type="ORF">VOLCADRAFT_94404</name>
</gene>
<reference evidence="7 8" key="1">
    <citation type="journal article" date="2010" name="Science">
        <title>Genomic analysis of organismal complexity in the multicellular green alga Volvox carteri.</title>
        <authorList>
            <person name="Prochnik S.E."/>
            <person name="Umen J."/>
            <person name="Nedelcu A.M."/>
            <person name="Hallmann A."/>
            <person name="Miller S.M."/>
            <person name="Nishii I."/>
            <person name="Ferris P."/>
            <person name="Kuo A."/>
            <person name="Mitros T."/>
            <person name="Fritz-Laylin L.K."/>
            <person name="Hellsten U."/>
            <person name="Chapman J."/>
            <person name="Simakov O."/>
            <person name="Rensing S.A."/>
            <person name="Terry A."/>
            <person name="Pangilinan J."/>
            <person name="Kapitonov V."/>
            <person name="Jurka J."/>
            <person name="Salamov A."/>
            <person name="Shapiro H."/>
            <person name="Schmutz J."/>
            <person name="Grimwood J."/>
            <person name="Lindquist E."/>
            <person name="Lucas S."/>
            <person name="Grigoriev I.V."/>
            <person name="Schmitt R."/>
            <person name="Kirk D."/>
            <person name="Rokhsar D.S."/>
        </authorList>
    </citation>
    <scope>NUCLEOTIDE SEQUENCE [LARGE SCALE GENOMIC DNA]</scope>
    <source>
        <strain evidence="8">f. Nagariensis / Eve</strain>
    </source>
</reference>
<organism evidence="8">
    <name type="scientific">Volvox carteri f. nagariensis</name>
    <dbReference type="NCBI Taxonomy" id="3068"/>
    <lineage>
        <taxon>Eukaryota</taxon>
        <taxon>Viridiplantae</taxon>
        <taxon>Chlorophyta</taxon>
        <taxon>core chlorophytes</taxon>
        <taxon>Chlorophyceae</taxon>
        <taxon>CS clade</taxon>
        <taxon>Chlamydomonadales</taxon>
        <taxon>Volvocaceae</taxon>
        <taxon>Volvox</taxon>
    </lineage>
</organism>
<protein>
    <recommendedName>
        <fullName evidence="6">Exonuclease domain-containing protein</fullName>
    </recommendedName>
</protein>
<dbReference type="STRING" id="3068.D8U4P8"/>
<accession>D8U4P8</accession>
<evidence type="ECO:0000256" key="5">
    <source>
        <dbReference type="SAM" id="MobiDB-lite"/>
    </source>
</evidence>
<dbReference type="SUPFAM" id="SSF53098">
    <property type="entry name" value="Ribonuclease H-like"/>
    <property type="match status" value="1"/>
</dbReference>
<dbReference type="PANTHER" id="PTHR12801">
    <property type="entry name" value="RNA EXONUCLEASE REXO1 / RECO3 FAMILY MEMBER-RELATED"/>
    <property type="match status" value="1"/>
</dbReference>
<keyword evidence="2" id="KW-0540">Nuclease</keyword>
<keyword evidence="1" id="KW-0698">rRNA processing</keyword>
<dbReference type="RefSeq" id="XP_002953689.1">
    <property type="nucleotide sequence ID" value="XM_002953643.1"/>
</dbReference>
<dbReference type="EMBL" id="GL378358">
    <property type="protein sequence ID" value="EFJ45313.1"/>
    <property type="molecule type" value="Genomic_DNA"/>
</dbReference>
<dbReference type="GeneID" id="9616166"/>
<feature type="region of interest" description="Disordered" evidence="5">
    <location>
        <begin position="13"/>
        <end position="39"/>
    </location>
</feature>
<dbReference type="OrthoDB" id="8191639at2759"/>
<keyword evidence="8" id="KW-1185">Reference proteome</keyword>
<dbReference type="InterPro" id="IPR013520">
    <property type="entry name" value="Ribonucl_H"/>
</dbReference>
<dbReference type="InParanoid" id="D8U4P8"/>
<feature type="compositionally biased region" description="Low complexity" evidence="5">
    <location>
        <begin position="341"/>
        <end position="360"/>
    </location>
</feature>
<feature type="compositionally biased region" description="Low complexity" evidence="5">
    <location>
        <begin position="373"/>
        <end position="382"/>
    </location>
</feature>